<reference evidence="2 3" key="1">
    <citation type="journal article" date="2018" name="Sci. Rep.">
        <title>Rhizobium tumorigenes sp. nov., a novel plant tumorigenic bacterium isolated from cane gall tumors on thornless blackberry.</title>
        <authorList>
            <person name="Kuzmanovi N."/>
            <person name="Smalla K."/>
            <person name="Gronow S."/>
            <person name="PuBawska J."/>
        </authorList>
    </citation>
    <scope>NUCLEOTIDE SEQUENCE [LARGE SCALE GENOMIC DNA]</scope>
    <source>
        <strain evidence="2 3">CCBAU 85046</strain>
    </source>
</reference>
<feature type="domain" description="HicB-like antitoxin of toxin-antitoxin system" evidence="1">
    <location>
        <begin position="20"/>
        <end position="84"/>
    </location>
</feature>
<dbReference type="Gene3D" id="3.30.160.250">
    <property type="match status" value="1"/>
</dbReference>
<dbReference type="AlphaFoldDB" id="A0A2W4C2B6"/>
<dbReference type="Proteomes" id="UP000248925">
    <property type="component" value="Unassembled WGS sequence"/>
</dbReference>
<comment type="caution">
    <text evidence="2">The sequence shown here is derived from an EMBL/GenBank/DDBJ whole genome shotgun (WGS) entry which is preliminary data.</text>
</comment>
<evidence type="ECO:0000313" key="2">
    <source>
        <dbReference type="EMBL" id="PZM07979.1"/>
    </source>
</evidence>
<organism evidence="2 3">
    <name type="scientific">Rhizobium tubonense</name>
    <dbReference type="NCBI Taxonomy" id="484088"/>
    <lineage>
        <taxon>Bacteria</taxon>
        <taxon>Pseudomonadati</taxon>
        <taxon>Pseudomonadota</taxon>
        <taxon>Alphaproteobacteria</taxon>
        <taxon>Hyphomicrobiales</taxon>
        <taxon>Rhizobiaceae</taxon>
        <taxon>Rhizobium/Agrobacterium group</taxon>
        <taxon>Rhizobium</taxon>
    </lineage>
</organism>
<evidence type="ECO:0000313" key="3">
    <source>
        <dbReference type="Proteomes" id="UP000248925"/>
    </source>
</evidence>
<accession>A0A2W4C2B6</accession>
<dbReference type="Pfam" id="PF15919">
    <property type="entry name" value="HicB_lk_antitox"/>
    <property type="match status" value="1"/>
</dbReference>
<dbReference type="InterPro" id="IPR035069">
    <property type="entry name" value="TTHA1013/TTHA0281-like"/>
</dbReference>
<dbReference type="InterPro" id="IPR031807">
    <property type="entry name" value="HicB-like"/>
</dbReference>
<gene>
    <name evidence="2" type="ORF">CPY51_29955</name>
</gene>
<dbReference type="RefSeq" id="WP_111164018.1">
    <property type="nucleotide sequence ID" value="NZ_PCDP01000076.1"/>
</dbReference>
<name>A0A2W4C2B6_9HYPH</name>
<dbReference type="OrthoDB" id="9807959at2"/>
<keyword evidence="3" id="KW-1185">Reference proteome</keyword>
<protein>
    <recommendedName>
        <fullName evidence="1">HicB-like antitoxin of toxin-antitoxin system domain-containing protein</fullName>
    </recommendedName>
</protein>
<proteinExistence type="predicted"/>
<dbReference type="EMBL" id="PCDP01000076">
    <property type="protein sequence ID" value="PZM07979.1"/>
    <property type="molecule type" value="Genomic_DNA"/>
</dbReference>
<sequence>MRKTKTPFETRFGSSAATDYVIVIETITKADGGGYCAIVPDLKGCMAVGESYAIVIANIRAAIEEWITESSRLGYDVPLAPSALPNPFDSHM</sequence>
<dbReference type="SUPFAM" id="SSF143100">
    <property type="entry name" value="TTHA1013/TTHA0281-like"/>
    <property type="match status" value="1"/>
</dbReference>
<evidence type="ECO:0000259" key="1">
    <source>
        <dbReference type="Pfam" id="PF15919"/>
    </source>
</evidence>